<dbReference type="RefSeq" id="WP_165237991.1">
    <property type="nucleotide sequence ID" value="NZ_JAAKZV010000064.1"/>
</dbReference>
<name>A0A6G4TZV3_9ACTN</name>
<feature type="domain" description="Beta-lactamase-related" evidence="2">
    <location>
        <begin position="74"/>
        <end position="353"/>
    </location>
</feature>
<dbReference type="SUPFAM" id="SSF56601">
    <property type="entry name" value="beta-lactamase/transpeptidase-like"/>
    <property type="match status" value="1"/>
</dbReference>
<evidence type="ECO:0000313" key="4">
    <source>
        <dbReference type="Proteomes" id="UP000481583"/>
    </source>
</evidence>
<evidence type="ECO:0000256" key="1">
    <source>
        <dbReference type="SAM" id="SignalP"/>
    </source>
</evidence>
<gene>
    <name evidence="3" type="ORF">G5C51_16575</name>
</gene>
<dbReference type="Pfam" id="PF00144">
    <property type="entry name" value="Beta-lactamase"/>
    <property type="match status" value="1"/>
</dbReference>
<reference evidence="3 4" key="1">
    <citation type="submission" date="2020-02" db="EMBL/GenBank/DDBJ databases">
        <title>Whole-genome analyses of novel actinobacteria.</title>
        <authorList>
            <person name="Sahin N."/>
        </authorList>
    </citation>
    <scope>NUCLEOTIDE SEQUENCE [LARGE SCALE GENOMIC DNA]</scope>
    <source>
        <strain evidence="3 4">A7024</strain>
    </source>
</reference>
<dbReference type="InterPro" id="IPR050789">
    <property type="entry name" value="Diverse_Enzym_Activities"/>
</dbReference>
<dbReference type="PANTHER" id="PTHR43283:SF7">
    <property type="entry name" value="BETA-LACTAMASE-RELATED DOMAIN-CONTAINING PROTEIN"/>
    <property type="match status" value="1"/>
</dbReference>
<dbReference type="EMBL" id="JAAKZV010000064">
    <property type="protein sequence ID" value="NGN65505.1"/>
    <property type="molecule type" value="Genomic_DNA"/>
</dbReference>
<accession>A0A6G4TZV3</accession>
<protein>
    <submittedName>
        <fullName evidence="3">Beta-lactamase family protein</fullName>
    </submittedName>
</protein>
<feature type="signal peptide" evidence="1">
    <location>
        <begin position="1"/>
        <end position="25"/>
    </location>
</feature>
<keyword evidence="4" id="KW-1185">Reference proteome</keyword>
<keyword evidence="1" id="KW-0732">Signal</keyword>
<dbReference type="Gene3D" id="3.40.710.10">
    <property type="entry name" value="DD-peptidase/beta-lactamase superfamily"/>
    <property type="match status" value="1"/>
</dbReference>
<sequence length="378" mass="40257">MMIRRGTTLGLVLALGAALMAPAGAAAEESPGQHGRHRYPGAEWERGDAARAGFNPAKLAELAADAQAKGSNCLVVVRHGKLVGEWYWNGTGPDSSQEVWSVTKSVTSTLAGIAESARQLDVDDRASKYIEPWAGTGSAAVTVEDLLSNDSGRHWSAGTDYGGLITTPDRTGLAVGLSQDAPPGEVWAYNNAAIQTLDDVLSAATGTEPAAYADKHLLGPLGMADSRMTKDPSGNTNTFMGLQSTCEDLARFGHLFLRDGRWKHDRVLPRRWVRAATGRPSQDISASYGYLWWLNHHGPVASDPLDPLTREESAAAPHTRLVPGAPGDMYWAIGLGGQVVQVHPDSDTIVVRLGPATFNETYTPADSARVVTEALGRQ</sequence>
<dbReference type="Proteomes" id="UP000481583">
    <property type="component" value="Unassembled WGS sequence"/>
</dbReference>
<organism evidence="3 4">
    <name type="scientific">Streptomyces coryli</name>
    <dbReference type="NCBI Taxonomy" id="1128680"/>
    <lineage>
        <taxon>Bacteria</taxon>
        <taxon>Bacillati</taxon>
        <taxon>Actinomycetota</taxon>
        <taxon>Actinomycetes</taxon>
        <taxon>Kitasatosporales</taxon>
        <taxon>Streptomycetaceae</taxon>
        <taxon>Streptomyces</taxon>
    </lineage>
</organism>
<dbReference type="PANTHER" id="PTHR43283">
    <property type="entry name" value="BETA-LACTAMASE-RELATED"/>
    <property type="match status" value="1"/>
</dbReference>
<dbReference type="AlphaFoldDB" id="A0A6G4TZV3"/>
<feature type="chain" id="PRO_5039431921" evidence="1">
    <location>
        <begin position="26"/>
        <end position="378"/>
    </location>
</feature>
<dbReference type="InterPro" id="IPR012338">
    <property type="entry name" value="Beta-lactam/transpept-like"/>
</dbReference>
<proteinExistence type="predicted"/>
<evidence type="ECO:0000313" key="3">
    <source>
        <dbReference type="EMBL" id="NGN65505.1"/>
    </source>
</evidence>
<dbReference type="InterPro" id="IPR001466">
    <property type="entry name" value="Beta-lactam-related"/>
</dbReference>
<evidence type="ECO:0000259" key="2">
    <source>
        <dbReference type="Pfam" id="PF00144"/>
    </source>
</evidence>
<comment type="caution">
    <text evidence="3">The sequence shown here is derived from an EMBL/GenBank/DDBJ whole genome shotgun (WGS) entry which is preliminary data.</text>
</comment>